<evidence type="ECO:0000313" key="8">
    <source>
        <dbReference type="Ensembl" id="ENSGMOP00000028027.1"/>
    </source>
</evidence>
<dbReference type="GO" id="GO:0005634">
    <property type="term" value="C:nucleus"/>
    <property type="evidence" value="ECO:0007669"/>
    <property type="project" value="TreeGrafter"/>
</dbReference>
<keyword evidence="2" id="KW-0479">Metal-binding</keyword>
<reference evidence="8" key="1">
    <citation type="submission" date="2025-08" db="UniProtKB">
        <authorList>
            <consortium name="Ensembl"/>
        </authorList>
    </citation>
    <scope>IDENTIFICATION</scope>
</reference>
<feature type="region of interest" description="Disordered" evidence="5">
    <location>
        <begin position="78"/>
        <end position="111"/>
    </location>
</feature>
<feature type="domain" description="PHD-type" evidence="7">
    <location>
        <begin position="98"/>
        <end position="202"/>
    </location>
</feature>
<keyword evidence="4" id="KW-0862">Zinc</keyword>
<sequence length="215" mass="23040">GGHGGGDGLHQRGRLFLLLVIGGGAGGPDGGPPAAEAPAKNTDSKVSTPTTDNAEYTPRVKTERSEIHVCGGLCPAAEGDRVHGEEEEGGGGGDDEDDRSSVMAADSPRVPTEATRWPEEWWVHEDCGVWSTGVFLVRGRLYGLKEAARGTRDVVCCECHESGAIMGCFQKGCSLNYHYRCAISSGCLLNEENFSMKCSQHKVTTHRRVRLKRAL</sequence>
<evidence type="ECO:0000256" key="4">
    <source>
        <dbReference type="ARBA" id="ARBA00022833"/>
    </source>
</evidence>
<name>A0A8C5FD75_GADMO</name>
<dbReference type="Pfam" id="PF13771">
    <property type="entry name" value="zf-HC5HC2H"/>
    <property type="match status" value="1"/>
</dbReference>
<feature type="compositionally biased region" description="Polar residues" evidence="5">
    <location>
        <begin position="44"/>
        <end position="54"/>
    </location>
</feature>
<dbReference type="Ensembl" id="ENSGMOT00000043977.1">
    <property type="protein sequence ID" value="ENSGMOP00000028027.1"/>
    <property type="gene ID" value="ENSGMOG00000026323.1"/>
</dbReference>
<feature type="region of interest" description="Disordered" evidence="5">
    <location>
        <begin position="24"/>
        <end position="61"/>
    </location>
</feature>
<evidence type="ECO:0000259" key="7">
    <source>
        <dbReference type="PROSITE" id="PS51805"/>
    </source>
</evidence>
<evidence type="ECO:0000256" key="3">
    <source>
        <dbReference type="ARBA" id="ARBA00022771"/>
    </source>
</evidence>
<keyword evidence="3" id="KW-0863">Zinc-finger</keyword>
<evidence type="ECO:0000313" key="9">
    <source>
        <dbReference type="Proteomes" id="UP000694546"/>
    </source>
</evidence>
<keyword evidence="1" id="KW-0597">Phosphoprotein</keyword>
<dbReference type="PANTHER" id="PTHR14955">
    <property type="entry name" value="RETINOIC ACID INDUCED 1/TRANSCRIPTION FACTOR 20"/>
    <property type="match status" value="1"/>
</dbReference>
<dbReference type="PROSITE" id="PS51805">
    <property type="entry name" value="EPHD"/>
    <property type="match status" value="1"/>
</dbReference>
<dbReference type="GO" id="GO:0008270">
    <property type="term" value="F:zinc ion binding"/>
    <property type="evidence" value="ECO:0007669"/>
    <property type="project" value="UniProtKB-KW"/>
</dbReference>
<dbReference type="GO" id="GO:0006357">
    <property type="term" value="P:regulation of transcription by RNA polymerase II"/>
    <property type="evidence" value="ECO:0007669"/>
    <property type="project" value="TreeGrafter"/>
</dbReference>
<evidence type="ECO:0000256" key="6">
    <source>
        <dbReference type="SAM" id="SignalP"/>
    </source>
</evidence>
<evidence type="ECO:0000256" key="2">
    <source>
        <dbReference type="ARBA" id="ARBA00022723"/>
    </source>
</evidence>
<reference evidence="8" key="2">
    <citation type="submission" date="2025-09" db="UniProtKB">
        <authorList>
            <consortium name="Ensembl"/>
        </authorList>
    </citation>
    <scope>IDENTIFICATION</scope>
</reference>
<proteinExistence type="predicted"/>
<dbReference type="PANTHER" id="PTHR14955:SF8">
    <property type="entry name" value="SI:CH211-165G14.1-RELATED"/>
    <property type="match status" value="1"/>
</dbReference>
<dbReference type="SMART" id="SM00249">
    <property type="entry name" value="PHD"/>
    <property type="match status" value="1"/>
</dbReference>
<dbReference type="AlphaFoldDB" id="A0A8C5FD75"/>
<accession>A0A8C5FD75</accession>
<feature type="compositionally biased region" description="Acidic residues" evidence="5">
    <location>
        <begin position="85"/>
        <end position="98"/>
    </location>
</feature>
<dbReference type="Proteomes" id="UP000694546">
    <property type="component" value="Chromosome 2"/>
</dbReference>
<feature type="signal peptide" evidence="6">
    <location>
        <begin position="1"/>
        <end position="26"/>
    </location>
</feature>
<keyword evidence="6" id="KW-0732">Signal</keyword>
<dbReference type="InterPro" id="IPR034732">
    <property type="entry name" value="EPHD"/>
</dbReference>
<keyword evidence="9" id="KW-1185">Reference proteome</keyword>
<evidence type="ECO:0000256" key="5">
    <source>
        <dbReference type="SAM" id="MobiDB-lite"/>
    </source>
</evidence>
<organism evidence="8 9">
    <name type="scientific">Gadus morhua</name>
    <name type="common">Atlantic cod</name>
    <dbReference type="NCBI Taxonomy" id="8049"/>
    <lineage>
        <taxon>Eukaryota</taxon>
        <taxon>Metazoa</taxon>
        <taxon>Chordata</taxon>
        <taxon>Craniata</taxon>
        <taxon>Vertebrata</taxon>
        <taxon>Euteleostomi</taxon>
        <taxon>Actinopterygii</taxon>
        <taxon>Neopterygii</taxon>
        <taxon>Teleostei</taxon>
        <taxon>Neoteleostei</taxon>
        <taxon>Acanthomorphata</taxon>
        <taxon>Zeiogadaria</taxon>
        <taxon>Gadariae</taxon>
        <taxon>Gadiformes</taxon>
        <taxon>Gadoidei</taxon>
        <taxon>Gadidae</taxon>
        <taxon>Gadus</taxon>
    </lineage>
</organism>
<dbReference type="InterPro" id="IPR052440">
    <property type="entry name" value="Trans_Reg/Chrom_Remod"/>
</dbReference>
<dbReference type="InterPro" id="IPR001965">
    <property type="entry name" value="Znf_PHD"/>
</dbReference>
<dbReference type="Gene3D" id="3.30.40.10">
    <property type="entry name" value="Zinc/RING finger domain, C3HC4 (zinc finger)"/>
    <property type="match status" value="1"/>
</dbReference>
<dbReference type="GeneTree" id="ENSGT00940000157896"/>
<evidence type="ECO:0000256" key="1">
    <source>
        <dbReference type="ARBA" id="ARBA00022553"/>
    </source>
</evidence>
<feature type="chain" id="PRO_5046611706" description="PHD-type domain-containing protein" evidence="6">
    <location>
        <begin position="27"/>
        <end position="215"/>
    </location>
</feature>
<dbReference type="InterPro" id="IPR013083">
    <property type="entry name" value="Znf_RING/FYVE/PHD"/>
</dbReference>
<protein>
    <recommendedName>
        <fullName evidence="7">PHD-type domain-containing protein</fullName>
    </recommendedName>
</protein>